<dbReference type="PANTHER" id="PTHR24252:SF7">
    <property type="entry name" value="HYALIN"/>
    <property type="match status" value="1"/>
</dbReference>
<comment type="caution">
    <text evidence="3">The sequence shown here is derived from an EMBL/GenBank/DDBJ whole genome shotgun (WGS) entry which is preliminary data.</text>
</comment>
<organism evidence="3 4">
    <name type="scientific">Saguinus oedipus</name>
    <name type="common">Cotton-top tamarin</name>
    <name type="synonym">Oedipomidas oedipus</name>
    <dbReference type="NCBI Taxonomy" id="9490"/>
    <lineage>
        <taxon>Eukaryota</taxon>
        <taxon>Metazoa</taxon>
        <taxon>Chordata</taxon>
        <taxon>Craniata</taxon>
        <taxon>Vertebrata</taxon>
        <taxon>Euteleostomi</taxon>
        <taxon>Mammalia</taxon>
        <taxon>Eutheria</taxon>
        <taxon>Euarchontoglires</taxon>
        <taxon>Primates</taxon>
        <taxon>Haplorrhini</taxon>
        <taxon>Platyrrhini</taxon>
        <taxon>Cebidae</taxon>
        <taxon>Callitrichinae</taxon>
        <taxon>Saguinus</taxon>
    </lineage>
</organism>
<name>A0ABQ9VZ41_SAGOE</name>
<evidence type="ECO:0000259" key="2">
    <source>
        <dbReference type="Pfam" id="PF00089"/>
    </source>
</evidence>
<keyword evidence="4" id="KW-1185">Reference proteome</keyword>
<feature type="domain" description="Peptidase S1" evidence="2">
    <location>
        <begin position="4"/>
        <end position="81"/>
    </location>
</feature>
<sequence>SSRPSSYKVILGAHQEVNLESHVQEIEVSKMFSGPVGADIALLKLSSPAIITDKVIPACLPSPNYVVADRTECFITGWGDTK</sequence>
<feature type="non-terminal residue" evidence="3">
    <location>
        <position position="82"/>
    </location>
</feature>
<keyword evidence="1" id="KW-1015">Disulfide bond</keyword>
<accession>A0ABQ9VZ41</accession>
<evidence type="ECO:0000256" key="1">
    <source>
        <dbReference type="ARBA" id="ARBA00023157"/>
    </source>
</evidence>
<evidence type="ECO:0000313" key="3">
    <source>
        <dbReference type="EMBL" id="KAK2114646.1"/>
    </source>
</evidence>
<dbReference type="InterPro" id="IPR009003">
    <property type="entry name" value="Peptidase_S1_PA"/>
</dbReference>
<dbReference type="SUPFAM" id="SSF50494">
    <property type="entry name" value="Trypsin-like serine proteases"/>
    <property type="match status" value="1"/>
</dbReference>
<protein>
    <recommendedName>
        <fullName evidence="2">Peptidase S1 domain-containing protein</fullName>
    </recommendedName>
</protein>
<dbReference type="Gene3D" id="2.40.10.10">
    <property type="entry name" value="Trypsin-like serine proteases"/>
    <property type="match status" value="2"/>
</dbReference>
<gene>
    <name evidence="3" type="ORF">P7K49_008912</name>
</gene>
<dbReference type="InterPro" id="IPR001254">
    <property type="entry name" value="Trypsin_dom"/>
</dbReference>
<proteinExistence type="predicted"/>
<dbReference type="InterPro" id="IPR043504">
    <property type="entry name" value="Peptidase_S1_PA_chymotrypsin"/>
</dbReference>
<dbReference type="PANTHER" id="PTHR24252">
    <property type="entry name" value="ACROSIN-RELATED"/>
    <property type="match status" value="1"/>
</dbReference>
<evidence type="ECO:0000313" key="4">
    <source>
        <dbReference type="Proteomes" id="UP001266305"/>
    </source>
</evidence>
<feature type="non-terminal residue" evidence="3">
    <location>
        <position position="1"/>
    </location>
</feature>
<dbReference type="EMBL" id="JASSZA010000004">
    <property type="protein sequence ID" value="KAK2114646.1"/>
    <property type="molecule type" value="Genomic_DNA"/>
</dbReference>
<reference evidence="3 4" key="1">
    <citation type="submission" date="2023-05" db="EMBL/GenBank/DDBJ databases">
        <title>B98-5 Cell Line De Novo Hybrid Assembly: An Optical Mapping Approach.</title>
        <authorList>
            <person name="Kananen K."/>
            <person name="Auerbach J.A."/>
            <person name="Kautto E."/>
            <person name="Blachly J.S."/>
        </authorList>
    </citation>
    <scope>NUCLEOTIDE SEQUENCE [LARGE SCALE GENOMIC DNA]</scope>
    <source>
        <strain evidence="3">B95-8</strain>
        <tissue evidence="3">Cell line</tissue>
    </source>
</reference>
<dbReference type="Pfam" id="PF00089">
    <property type="entry name" value="Trypsin"/>
    <property type="match status" value="1"/>
</dbReference>
<dbReference type="Proteomes" id="UP001266305">
    <property type="component" value="Unassembled WGS sequence"/>
</dbReference>